<evidence type="ECO:0000256" key="9">
    <source>
        <dbReference type="ARBA" id="ARBA00022842"/>
    </source>
</evidence>
<evidence type="ECO:0000256" key="4">
    <source>
        <dbReference type="ARBA" id="ARBA00011738"/>
    </source>
</evidence>
<evidence type="ECO:0000256" key="1">
    <source>
        <dbReference type="ARBA" id="ARBA00001913"/>
    </source>
</evidence>
<dbReference type="SMART" id="SM00861">
    <property type="entry name" value="Transket_pyr"/>
    <property type="match status" value="1"/>
</dbReference>
<gene>
    <name evidence="15" type="primary">tkt</name>
    <name evidence="15" type="ORF">GCM10011607_16400</name>
</gene>
<dbReference type="InterPro" id="IPR049557">
    <property type="entry name" value="Transketolase_CS"/>
</dbReference>
<dbReference type="InterPro" id="IPR009014">
    <property type="entry name" value="Transketo_C/PFOR_II"/>
</dbReference>
<protein>
    <recommendedName>
        <fullName evidence="5 12">Transketolase</fullName>
        <ecNumber evidence="5 12">2.2.1.1</ecNumber>
    </recommendedName>
</protein>
<comment type="catalytic activity">
    <reaction evidence="11 13">
        <text>D-sedoheptulose 7-phosphate + D-glyceraldehyde 3-phosphate = aldehydo-D-ribose 5-phosphate + D-xylulose 5-phosphate</text>
        <dbReference type="Rhea" id="RHEA:10508"/>
        <dbReference type="ChEBI" id="CHEBI:57483"/>
        <dbReference type="ChEBI" id="CHEBI:57737"/>
        <dbReference type="ChEBI" id="CHEBI:58273"/>
        <dbReference type="ChEBI" id="CHEBI:59776"/>
        <dbReference type="EC" id="2.2.1.1"/>
    </reaction>
</comment>
<comment type="cofactor">
    <cofactor evidence="1">
        <name>Ca(2+)</name>
        <dbReference type="ChEBI" id="CHEBI:29108"/>
    </cofactor>
</comment>
<evidence type="ECO:0000256" key="11">
    <source>
        <dbReference type="ARBA" id="ARBA00049473"/>
    </source>
</evidence>
<evidence type="ECO:0000313" key="16">
    <source>
        <dbReference type="Proteomes" id="UP000617555"/>
    </source>
</evidence>
<dbReference type="Proteomes" id="UP000617555">
    <property type="component" value="Unassembled WGS sequence"/>
</dbReference>
<evidence type="ECO:0000256" key="10">
    <source>
        <dbReference type="ARBA" id="ARBA00023052"/>
    </source>
</evidence>
<evidence type="ECO:0000256" key="5">
    <source>
        <dbReference type="ARBA" id="ARBA00013152"/>
    </source>
</evidence>
<reference evidence="16" key="1">
    <citation type="journal article" date="2019" name="Int. J. Syst. Evol. Microbiol.">
        <title>The Global Catalogue of Microorganisms (GCM) 10K type strain sequencing project: providing services to taxonomists for standard genome sequencing and annotation.</title>
        <authorList>
            <consortium name="The Broad Institute Genomics Platform"/>
            <consortium name="The Broad Institute Genome Sequencing Center for Infectious Disease"/>
            <person name="Wu L."/>
            <person name="Ma J."/>
        </authorList>
    </citation>
    <scope>NUCLEOTIDE SEQUENCE [LARGE SCALE GENOMIC DNA]</scope>
    <source>
        <strain evidence="16">CGMCC 1.15339</strain>
    </source>
</reference>
<evidence type="ECO:0000313" key="15">
    <source>
        <dbReference type="EMBL" id="GGB56507.1"/>
    </source>
</evidence>
<evidence type="ECO:0000256" key="6">
    <source>
        <dbReference type="ARBA" id="ARBA00022679"/>
    </source>
</evidence>
<dbReference type="EMBL" id="BMII01000012">
    <property type="protein sequence ID" value="GGB56507.1"/>
    <property type="molecule type" value="Genomic_DNA"/>
</dbReference>
<dbReference type="InterPro" id="IPR033247">
    <property type="entry name" value="Transketolase_fam"/>
</dbReference>
<evidence type="ECO:0000259" key="14">
    <source>
        <dbReference type="SMART" id="SM00861"/>
    </source>
</evidence>
<dbReference type="InterPro" id="IPR029061">
    <property type="entry name" value="THDP-binding"/>
</dbReference>
<dbReference type="Pfam" id="PF22613">
    <property type="entry name" value="Transketolase_C_1"/>
    <property type="match status" value="1"/>
</dbReference>
<comment type="similarity">
    <text evidence="3 13">Belongs to the transketolase family.</text>
</comment>
<keyword evidence="10 13" id="KW-0786">Thiamine pyrophosphate</keyword>
<dbReference type="Gene3D" id="3.40.50.920">
    <property type="match status" value="1"/>
</dbReference>
<dbReference type="PANTHER" id="PTHR43522">
    <property type="entry name" value="TRANSKETOLASE"/>
    <property type="match status" value="1"/>
</dbReference>
<keyword evidence="16" id="KW-1185">Reference proteome</keyword>
<sequence length="664" mass="71585">MSSRKVLANAIRALSMDAVQKANSGHPGAPMGMADIAEVLWNDFLKHNPNNPKWADRDRFILSNGHGSMLIYSLLHLSGYELPIEELKQFRQLHSKTPGHPEYGYTPGVETTTGPLGAGISNAVGMAIAEKTLAAQFNRPGFDIVDHYTYCFLGDGCLMEGISHEACSLAGTLGLGKLVAFWDDNGISIDGHVEGWFTDDTPKRFESYGWHVIAGVDGHNPDAIRAAIEEAKSVTDKPSMICCKTIIGFGSPNKSGSHDCHGAPLGDAEIAAAREFLNWPHAPFDIPSDVYAGWDAKQKGAANESSWNDKFAAYQAAFPELAAEYERRVLKGDLPADFEAKAQAYIQECQDKAEGIASRKASQNAIGFFGAMLPELLGGSADLAGSNLTLWSGSKGIQDDPAGNYIYYGVREFGMSGIMNGASLHGGFINYGATFMMFMEYARNAVRMSALMGIQNIFVYTHDSIGQGEDGPTHQPVEQLANLRLTPKMAVWRPCDAAETAVSWKAAIERRDAPTSLIFSRQGLKAQARTAEQLANVAKGGYVLSDCEGTAEVILIATGSEVQLAMDSAAELTKLGQKVRVVSMPSTTEFDKQDAAYKESVLPKAVTKRVAIEAAHTDFWYKYVGFEGGVVGMTTFGESAPGGDLLKHFGFTVDNVVKTVQSLG</sequence>
<comment type="subunit">
    <text evidence="4 13">Homodimer.</text>
</comment>
<dbReference type="InterPro" id="IPR055152">
    <property type="entry name" value="Transketolase-like_C_2"/>
</dbReference>
<dbReference type="Pfam" id="PF02779">
    <property type="entry name" value="Transket_pyr"/>
    <property type="match status" value="1"/>
</dbReference>
<evidence type="ECO:0000256" key="8">
    <source>
        <dbReference type="ARBA" id="ARBA00022837"/>
    </source>
</evidence>
<comment type="cofactor">
    <cofactor evidence="2">
        <name>Co(2+)</name>
        <dbReference type="ChEBI" id="CHEBI:48828"/>
    </cofactor>
</comment>
<keyword evidence="6 13" id="KW-0808">Transferase</keyword>
<keyword evidence="8 13" id="KW-0106">Calcium</keyword>
<evidence type="ECO:0000256" key="2">
    <source>
        <dbReference type="ARBA" id="ARBA00001941"/>
    </source>
</evidence>
<dbReference type="SUPFAM" id="SSF52518">
    <property type="entry name" value="Thiamin diphosphate-binding fold (THDP-binding)"/>
    <property type="match status" value="2"/>
</dbReference>
<evidence type="ECO:0000256" key="12">
    <source>
        <dbReference type="NCBIfam" id="TIGR00232"/>
    </source>
</evidence>
<dbReference type="InterPro" id="IPR020826">
    <property type="entry name" value="Transketolase_BS"/>
</dbReference>
<dbReference type="NCBIfam" id="TIGR00232">
    <property type="entry name" value="tktlase_bact"/>
    <property type="match status" value="1"/>
</dbReference>
<keyword evidence="9 13" id="KW-0460">Magnesium</keyword>
<evidence type="ECO:0000256" key="3">
    <source>
        <dbReference type="ARBA" id="ARBA00007131"/>
    </source>
</evidence>
<proteinExistence type="inferred from homology"/>
<dbReference type="PANTHER" id="PTHR43522:SF2">
    <property type="entry name" value="TRANSKETOLASE 1-RELATED"/>
    <property type="match status" value="1"/>
</dbReference>
<dbReference type="RefSeq" id="WP_188738852.1">
    <property type="nucleotide sequence ID" value="NZ_BMII01000012.1"/>
</dbReference>
<dbReference type="InterPro" id="IPR005475">
    <property type="entry name" value="Transketolase-like_Pyr-bd"/>
</dbReference>
<keyword evidence="7 13" id="KW-0479">Metal-binding</keyword>
<dbReference type="InterPro" id="IPR005478">
    <property type="entry name" value="Transketolase_bac-like"/>
</dbReference>
<dbReference type="Pfam" id="PF00456">
    <property type="entry name" value="Transketolase_N"/>
    <property type="match status" value="1"/>
</dbReference>
<dbReference type="InterPro" id="IPR005474">
    <property type="entry name" value="Transketolase_N"/>
</dbReference>
<feature type="domain" description="Transketolase-like pyrimidine-binding" evidence="14">
    <location>
        <begin position="356"/>
        <end position="526"/>
    </location>
</feature>
<dbReference type="CDD" id="cd07033">
    <property type="entry name" value="TPP_PYR_DXS_TK_like"/>
    <property type="match status" value="1"/>
</dbReference>
<comment type="cofactor">
    <cofactor evidence="13">
        <name>thiamine diphosphate</name>
        <dbReference type="ChEBI" id="CHEBI:58937"/>
    </cofactor>
    <text evidence="13">Binds 1 thiamine pyrophosphate per subunit.</text>
</comment>
<organism evidence="15 16">
    <name type="scientific">Shewanella inventionis</name>
    <dbReference type="NCBI Taxonomy" id="1738770"/>
    <lineage>
        <taxon>Bacteria</taxon>
        <taxon>Pseudomonadati</taxon>
        <taxon>Pseudomonadota</taxon>
        <taxon>Gammaproteobacteria</taxon>
        <taxon>Alteromonadales</taxon>
        <taxon>Shewanellaceae</taxon>
        <taxon>Shewanella</taxon>
    </lineage>
</organism>
<comment type="caution">
    <text evidence="15">The sequence shown here is derived from an EMBL/GenBank/DDBJ whole genome shotgun (WGS) entry which is preliminary data.</text>
</comment>
<comment type="cofactor">
    <cofactor evidence="13">
        <name>Mg(2+)</name>
        <dbReference type="ChEBI" id="CHEBI:18420"/>
    </cofactor>
    <cofactor evidence="13">
        <name>Ca(2+)</name>
        <dbReference type="ChEBI" id="CHEBI:29108"/>
    </cofactor>
    <cofactor evidence="13">
        <name>Mn(2+)</name>
        <dbReference type="ChEBI" id="CHEBI:29035"/>
    </cofactor>
    <cofactor evidence="13">
        <name>Co(2+)</name>
        <dbReference type="ChEBI" id="CHEBI:48828"/>
    </cofactor>
    <text evidence="13">Binds 1 Mg(2+) ion per subunit. Can also utilize other divalent metal cations, such as Ca(2+), Mn(2+) and Co(2+).</text>
</comment>
<dbReference type="EC" id="2.2.1.1" evidence="5 12"/>
<evidence type="ECO:0000256" key="13">
    <source>
        <dbReference type="RuleBase" id="RU004996"/>
    </source>
</evidence>
<dbReference type="Gene3D" id="3.40.50.970">
    <property type="match status" value="2"/>
</dbReference>
<evidence type="ECO:0000256" key="7">
    <source>
        <dbReference type="ARBA" id="ARBA00022723"/>
    </source>
</evidence>
<dbReference type="CDD" id="cd02012">
    <property type="entry name" value="TPP_TK"/>
    <property type="match status" value="1"/>
</dbReference>
<dbReference type="PROSITE" id="PS00801">
    <property type="entry name" value="TRANSKETOLASE_1"/>
    <property type="match status" value="1"/>
</dbReference>
<dbReference type="PROSITE" id="PS00802">
    <property type="entry name" value="TRANSKETOLASE_2"/>
    <property type="match status" value="1"/>
</dbReference>
<accession>A0ABQ1IZL9</accession>
<dbReference type="SUPFAM" id="SSF52922">
    <property type="entry name" value="TK C-terminal domain-like"/>
    <property type="match status" value="1"/>
</dbReference>
<comment type="function">
    <text evidence="13">Catalyzes the transfer of a two-carbon ketol group from a ketose donor to an aldose acceptor, via a covalent intermediate with the cofactor thiamine pyrophosphate.</text>
</comment>
<name>A0ABQ1IZL9_9GAMM</name>